<dbReference type="EMBL" id="CADEHS020000664">
    <property type="protein sequence ID" value="CAG9957195.1"/>
    <property type="molecule type" value="Genomic_DNA"/>
</dbReference>
<reference evidence="1" key="2">
    <citation type="submission" date="2021-10" db="EMBL/GenBank/DDBJ databases">
        <authorList>
            <person name="Piombo E."/>
        </authorList>
    </citation>
    <scope>NUCLEOTIDE SEQUENCE</scope>
</reference>
<accession>A0ACA9UVU7</accession>
<evidence type="ECO:0000313" key="1">
    <source>
        <dbReference type="EMBL" id="CAG9957195.1"/>
    </source>
</evidence>
<reference evidence="1" key="1">
    <citation type="submission" date="2020-04" db="EMBL/GenBank/DDBJ databases">
        <authorList>
            <person name="Broberg M."/>
        </authorList>
    </citation>
    <scope>NUCLEOTIDE SEQUENCE</scope>
</reference>
<protein>
    <submittedName>
        <fullName evidence="1">Uncharacterized protein</fullName>
    </submittedName>
</protein>
<gene>
    <name evidence="1" type="ORF">CRV2_00019949</name>
</gene>
<proteinExistence type="predicted"/>
<organism evidence="1 2">
    <name type="scientific">Clonostachys rosea f. rosea IK726</name>
    <dbReference type="NCBI Taxonomy" id="1349383"/>
    <lineage>
        <taxon>Eukaryota</taxon>
        <taxon>Fungi</taxon>
        <taxon>Dikarya</taxon>
        <taxon>Ascomycota</taxon>
        <taxon>Pezizomycotina</taxon>
        <taxon>Sordariomycetes</taxon>
        <taxon>Hypocreomycetidae</taxon>
        <taxon>Hypocreales</taxon>
        <taxon>Bionectriaceae</taxon>
        <taxon>Clonostachys</taxon>
    </lineage>
</organism>
<dbReference type="Proteomes" id="UP000836387">
    <property type="component" value="Unassembled WGS sequence"/>
</dbReference>
<evidence type="ECO:0000313" key="2">
    <source>
        <dbReference type="Proteomes" id="UP000836387"/>
    </source>
</evidence>
<comment type="caution">
    <text evidence="1">The sequence shown here is derived from an EMBL/GenBank/DDBJ whole genome shotgun (WGS) entry which is preliminary data.</text>
</comment>
<keyword evidence="2" id="KW-1185">Reference proteome</keyword>
<sequence>MSFTTEVWNAKPNTVPAAKKTTMPLSALPRNGELREENDWTKVKDPKEKKRIQNRMAQRTYRHHMKARLGELQARLESHEGRRSSETPSELGPSTLNYFMPKSGALRMDSSPSPSMLDHAHRHHHHHHHQPPPQLIGQPNLYEQPVEDSENSTFTQHALVHSPATSQASSMANGLLSPPVCLEGMPAYPHTSQVHNQMGMPFAPTTADGMDFTFDPSAVDMWEAETTVKMQQQASPDSSSYCHTMTPPATSTSTAAATMAGALATPPPIRVPAKNAPLDERFEAILNLVEAAGFDNFDQMATTYYAQTLHAAEQLLAGVYGSSVQWSDWERKGFHEEVLRTIENMLAVEGGDAARAHLARHVGALTEALDTNSTNNNSNIEAKEPLLLDMKRAVQEAAPSSWSIAMAMASEKRPSGQADRSNTALATTLLLQYAGRMPSEQLLRLVSVCL</sequence>
<name>A0ACA9UVU7_BIOOC</name>